<evidence type="ECO:0000256" key="5">
    <source>
        <dbReference type="ARBA" id="ARBA00023237"/>
    </source>
</evidence>
<keyword evidence="4" id="KW-0472">Membrane</keyword>
<dbReference type="Pfam" id="PF14322">
    <property type="entry name" value="SusD-like_3"/>
    <property type="match status" value="1"/>
</dbReference>
<dbReference type="RefSeq" id="WP_139378655.1">
    <property type="nucleotide sequence ID" value="NZ_FUYS01000005.1"/>
</dbReference>
<evidence type="ECO:0000259" key="7">
    <source>
        <dbReference type="Pfam" id="PF14322"/>
    </source>
</evidence>
<keyword evidence="9" id="KW-1185">Reference proteome</keyword>
<sequence>MINRNTFSLLLMMSVLTSGCKKDWLEEKRDLAVVVPTSIGDMRRLMNETNTFRNDYRMLAVFAGDEYYVTDNTWNTMTWPISRLSYIWQGDIYGGETNIALWDGSYTQIFYTNIVLEGLDKITAKHNELEEYNDVKGSALFFRSRAFYALATQFALPYINGENGDAIGIPLKLKSDINEPIYRSSLADTYAQITNDLKASVGLLRVTPEIKTDASKPAAMGLLARVYLAMADYEAAYHYADSCLSLYNSVLDFNQLDLSPRYPFALYNEEVIFESALQTYSSFVGAPNGRVDSSLFAEYDTNDLRRDAFFVENSDGTHSFRGVYNGATGLFGGISINEILLIRAEAAARSGRTEVAVADLNSLLEKRFRTGFYRPVQQNDRESLIDLILLERRKELLFRGLRWEDLRRLNREPGREMTLMRTVNGQTYVLEPGDKRYVFKIPEYVLIETGIEQND</sequence>
<name>A0A1T5CSM9_9SPHI</name>
<comment type="similarity">
    <text evidence="2">Belongs to the SusD family.</text>
</comment>
<evidence type="ECO:0000313" key="8">
    <source>
        <dbReference type="EMBL" id="SKB62485.1"/>
    </source>
</evidence>
<accession>A0A1T5CSM9</accession>
<dbReference type="SUPFAM" id="SSF48452">
    <property type="entry name" value="TPR-like"/>
    <property type="match status" value="1"/>
</dbReference>
<dbReference type="Pfam" id="PF07980">
    <property type="entry name" value="SusD_RagB"/>
    <property type="match status" value="1"/>
</dbReference>
<evidence type="ECO:0000256" key="1">
    <source>
        <dbReference type="ARBA" id="ARBA00004442"/>
    </source>
</evidence>
<feature type="domain" description="SusD-like N-terminal" evidence="7">
    <location>
        <begin position="23"/>
        <end position="228"/>
    </location>
</feature>
<dbReference type="InterPro" id="IPR033985">
    <property type="entry name" value="SusD-like_N"/>
</dbReference>
<dbReference type="Proteomes" id="UP000190541">
    <property type="component" value="Unassembled WGS sequence"/>
</dbReference>
<dbReference type="OrthoDB" id="653598at2"/>
<organism evidence="8 9">
    <name type="scientific">Parapedobacter luteus</name>
    <dbReference type="NCBI Taxonomy" id="623280"/>
    <lineage>
        <taxon>Bacteria</taxon>
        <taxon>Pseudomonadati</taxon>
        <taxon>Bacteroidota</taxon>
        <taxon>Sphingobacteriia</taxon>
        <taxon>Sphingobacteriales</taxon>
        <taxon>Sphingobacteriaceae</taxon>
        <taxon>Parapedobacter</taxon>
    </lineage>
</organism>
<keyword evidence="3" id="KW-0732">Signal</keyword>
<dbReference type="STRING" id="623280.SAMN05660226_02305"/>
<comment type="subcellular location">
    <subcellularLocation>
        <location evidence="1">Cell outer membrane</location>
    </subcellularLocation>
</comment>
<dbReference type="GO" id="GO:0009279">
    <property type="term" value="C:cell outer membrane"/>
    <property type="evidence" value="ECO:0007669"/>
    <property type="project" value="UniProtKB-SubCell"/>
</dbReference>
<evidence type="ECO:0000256" key="4">
    <source>
        <dbReference type="ARBA" id="ARBA00023136"/>
    </source>
</evidence>
<dbReference type="InterPro" id="IPR011990">
    <property type="entry name" value="TPR-like_helical_dom_sf"/>
</dbReference>
<dbReference type="AlphaFoldDB" id="A0A1T5CSM9"/>
<evidence type="ECO:0000259" key="6">
    <source>
        <dbReference type="Pfam" id="PF07980"/>
    </source>
</evidence>
<reference evidence="8 9" key="1">
    <citation type="submission" date="2017-02" db="EMBL/GenBank/DDBJ databases">
        <authorList>
            <person name="Peterson S.W."/>
        </authorList>
    </citation>
    <scope>NUCLEOTIDE SEQUENCE [LARGE SCALE GENOMIC DNA]</scope>
    <source>
        <strain evidence="8 9">DSM 22899</strain>
    </source>
</reference>
<evidence type="ECO:0000256" key="2">
    <source>
        <dbReference type="ARBA" id="ARBA00006275"/>
    </source>
</evidence>
<dbReference type="PROSITE" id="PS51257">
    <property type="entry name" value="PROKAR_LIPOPROTEIN"/>
    <property type="match status" value="1"/>
</dbReference>
<keyword evidence="5" id="KW-0998">Cell outer membrane</keyword>
<evidence type="ECO:0000313" key="9">
    <source>
        <dbReference type="Proteomes" id="UP000190541"/>
    </source>
</evidence>
<evidence type="ECO:0000256" key="3">
    <source>
        <dbReference type="ARBA" id="ARBA00022729"/>
    </source>
</evidence>
<dbReference type="Gene3D" id="1.25.40.390">
    <property type="match status" value="1"/>
</dbReference>
<proteinExistence type="inferred from homology"/>
<feature type="domain" description="RagB/SusD" evidence="6">
    <location>
        <begin position="338"/>
        <end position="410"/>
    </location>
</feature>
<dbReference type="EMBL" id="FUYS01000005">
    <property type="protein sequence ID" value="SKB62485.1"/>
    <property type="molecule type" value="Genomic_DNA"/>
</dbReference>
<gene>
    <name evidence="8" type="ORF">SAMN05660226_02305</name>
</gene>
<dbReference type="InterPro" id="IPR012944">
    <property type="entry name" value="SusD_RagB_dom"/>
</dbReference>
<protein>
    <submittedName>
        <fullName evidence="8">SusD family protein</fullName>
    </submittedName>
</protein>